<name>W1NIT6_AMBTC</name>
<dbReference type="Proteomes" id="UP000017836">
    <property type="component" value="Unassembled WGS sequence"/>
</dbReference>
<protein>
    <submittedName>
        <fullName evidence="1">Uncharacterized protein</fullName>
    </submittedName>
</protein>
<sequence length="147" mass="17069">MRQRVLQLWQKGHISRDCWSKKRRPTEGNTTTTTSYQFEIEEEWDAEASFVVAEESELMSSELADYRLDDVKSLSREQLLGDQSVELRRLEESDELVDNDAQLNLQDNDSDWVAQDGFAQISMVSPITKSMNFSGFLNSRLLEYFLC</sequence>
<dbReference type="HOGENOM" id="CLU_1770544_0_0_1"/>
<dbReference type="Gramene" id="ERM95433">
    <property type="protein sequence ID" value="ERM95433"/>
    <property type="gene ID" value="AMTR_s00008p00247580"/>
</dbReference>
<organism evidence="1 2">
    <name type="scientific">Amborella trichopoda</name>
    <dbReference type="NCBI Taxonomy" id="13333"/>
    <lineage>
        <taxon>Eukaryota</taxon>
        <taxon>Viridiplantae</taxon>
        <taxon>Streptophyta</taxon>
        <taxon>Embryophyta</taxon>
        <taxon>Tracheophyta</taxon>
        <taxon>Spermatophyta</taxon>
        <taxon>Magnoliopsida</taxon>
        <taxon>Amborellales</taxon>
        <taxon>Amborellaceae</taxon>
        <taxon>Amborella</taxon>
    </lineage>
</organism>
<evidence type="ECO:0000313" key="2">
    <source>
        <dbReference type="Proteomes" id="UP000017836"/>
    </source>
</evidence>
<reference evidence="2" key="1">
    <citation type="journal article" date="2013" name="Science">
        <title>The Amborella genome and the evolution of flowering plants.</title>
        <authorList>
            <consortium name="Amborella Genome Project"/>
        </authorList>
    </citation>
    <scope>NUCLEOTIDE SEQUENCE [LARGE SCALE GENOMIC DNA]</scope>
</reference>
<dbReference type="AlphaFoldDB" id="W1NIT6"/>
<keyword evidence="2" id="KW-1185">Reference proteome</keyword>
<dbReference type="EMBL" id="KI397486">
    <property type="protein sequence ID" value="ERM95433.1"/>
    <property type="molecule type" value="Genomic_DNA"/>
</dbReference>
<evidence type="ECO:0000313" key="1">
    <source>
        <dbReference type="EMBL" id="ERM95433.1"/>
    </source>
</evidence>
<gene>
    <name evidence="1" type="ORF">AMTR_s00008p00247580</name>
</gene>
<accession>W1NIT6</accession>
<proteinExistence type="predicted"/>